<dbReference type="AlphaFoldDB" id="A0A6J7JT87"/>
<dbReference type="InterPro" id="IPR012349">
    <property type="entry name" value="Split_barrel_FMN-bd"/>
</dbReference>
<dbReference type="EMBL" id="CAFBNE010000032">
    <property type="protein sequence ID" value="CAB4946031.1"/>
    <property type="molecule type" value="Genomic_DNA"/>
</dbReference>
<dbReference type="PANTHER" id="PTHR34071:SF2">
    <property type="entry name" value="FLAVIN-NUCLEOTIDE-BINDING PROTEIN"/>
    <property type="match status" value="1"/>
</dbReference>
<protein>
    <submittedName>
        <fullName evidence="1">Unannotated protein</fullName>
    </submittedName>
</protein>
<accession>A0A6J7JT87</accession>
<gene>
    <name evidence="1" type="ORF">UFOPK3772_01239</name>
</gene>
<dbReference type="SUPFAM" id="SSF50475">
    <property type="entry name" value="FMN-binding split barrel"/>
    <property type="match status" value="1"/>
</dbReference>
<dbReference type="PANTHER" id="PTHR34071">
    <property type="entry name" value="5-NITROIMIDAZOLE ANTIBIOTICS RESISTANCE PROTEIN, NIMA-FAMILY-RELATED PROTEIN-RELATED"/>
    <property type="match status" value="1"/>
</dbReference>
<evidence type="ECO:0000313" key="1">
    <source>
        <dbReference type="EMBL" id="CAB4946031.1"/>
    </source>
</evidence>
<dbReference type="Gene3D" id="2.30.110.10">
    <property type="entry name" value="Electron Transport, Fmn-binding Protein, Chain A"/>
    <property type="match status" value="1"/>
</dbReference>
<name>A0A6J7JT87_9ZZZZ</name>
<reference evidence="1" key="1">
    <citation type="submission" date="2020-05" db="EMBL/GenBank/DDBJ databases">
        <authorList>
            <person name="Chiriac C."/>
            <person name="Salcher M."/>
            <person name="Ghai R."/>
            <person name="Kavagutti S V."/>
        </authorList>
    </citation>
    <scope>NUCLEOTIDE SEQUENCE</scope>
</reference>
<sequence>MQPGSTERTRVRRLSDKAVTDGDALRRVLDAGLVAHVAVRDDEGQPFVVPVAYARRGDQVLFHGSTGSRLFRSLADGQPTCLTVTLLDGLVLARSAFESSMNYRCAMVLGVAQRLTGDDELDALRVITEHLLPGRWNEARQPTVKERAATLTLALDLSECSLKVSEGPPDDDPADLVDPVYSQIWAGTVPMRESFDEPVTDEHTPAGVPVPPYVRAWKRS</sequence>
<organism evidence="1">
    <name type="scientific">freshwater metagenome</name>
    <dbReference type="NCBI Taxonomy" id="449393"/>
    <lineage>
        <taxon>unclassified sequences</taxon>
        <taxon>metagenomes</taxon>
        <taxon>ecological metagenomes</taxon>
    </lineage>
</organism>
<proteinExistence type="predicted"/>
<dbReference type="InterPro" id="IPR024747">
    <property type="entry name" value="Pyridox_Oxase-rel"/>
</dbReference>
<dbReference type="Pfam" id="PF12900">
    <property type="entry name" value="Pyridox_ox_2"/>
    <property type="match status" value="1"/>
</dbReference>